<protein>
    <submittedName>
        <fullName evidence="1">Uncharacterized protein</fullName>
    </submittedName>
</protein>
<reference evidence="2" key="1">
    <citation type="journal article" date="2019" name="Int. J. Syst. Evol. Microbiol.">
        <title>The Global Catalogue of Microorganisms (GCM) 10K type strain sequencing project: providing services to taxonomists for standard genome sequencing and annotation.</title>
        <authorList>
            <consortium name="The Broad Institute Genomics Platform"/>
            <consortium name="The Broad Institute Genome Sequencing Center for Infectious Disease"/>
            <person name="Wu L."/>
            <person name="Ma J."/>
        </authorList>
    </citation>
    <scope>NUCLEOTIDE SEQUENCE [LARGE SCALE GENOMIC DNA]</scope>
    <source>
        <strain evidence="2">DFY28</strain>
    </source>
</reference>
<keyword evidence="2" id="KW-1185">Reference proteome</keyword>
<accession>A0ABW1QVX3</accession>
<proteinExistence type="predicted"/>
<dbReference type="RefSeq" id="WP_128219382.1">
    <property type="nucleotide sequence ID" value="NZ_CP034929.1"/>
</dbReference>
<sequence length="287" mass="29505">MSAATGNDGVVSIDRGVVVSVPRHTAWSLVRWSGDGHFTGPTTLAHAWGHHRKAQGGSTAIVTSYGVVSVVGANLVHVRDAGSAVPSSATTAQVGSFGPAHSSHALPTGHGAAVKVQGTDSGVVVLFADGSLHTFDTQDAPLAWTERARGVADFSAWGYQTNSRYLGGTWITTDGRARRFIVPNGAGTFVAFPVTDSAGVELTDIRRVEASDGTYLGLKADGTVYGWAGNGNNTMSDATVLTTAENVPVSSVDIAVWGFHDVTVASTQYTGGGLVLVGDACPTVPKV</sequence>
<organism evidence="1 2">
    <name type="scientific">Nocardioides yefusunii</name>
    <dbReference type="NCBI Taxonomy" id="2500546"/>
    <lineage>
        <taxon>Bacteria</taxon>
        <taxon>Bacillati</taxon>
        <taxon>Actinomycetota</taxon>
        <taxon>Actinomycetes</taxon>
        <taxon>Propionibacteriales</taxon>
        <taxon>Nocardioidaceae</taxon>
        <taxon>Nocardioides</taxon>
    </lineage>
</organism>
<dbReference type="EMBL" id="JBHSQI010000002">
    <property type="protein sequence ID" value="MFC6153002.1"/>
    <property type="molecule type" value="Genomic_DNA"/>
</dbReference>
<evidence type="ECO:0000313" key="1">
    <source>
        <dbReference type="EMBL" id="MFC6153002.1"/>
    </source>
</evidence>
<dbReference type="Proteomes" id="UP001596098">
    <property type="component" value="Unassembled WGS sequence"/>
</dbReference>
<comment type="caution">
    <text evidence="1">The sequence shown here is derived from an EMBL/GenBank/DDBJ whole genome shotgun (WGS) entry which is preliminary data.</text>
</comment>
<gene>
    <name evidence="1" type="ORF">ACFPWU_04920</name>
</gene>
<name>A0ABW1QVX3_9ACTN</name>
<evidence type="ECO:0000313" key="2">
    <source>
        <dbReference type="Proteomes" id="UP001596098"/>
    </source>
</evidence>